<feature type="domain" description="Fatty acid desaturase" evidence="2">
    <location>
        <begin position="53"/>
        <end position="284"/>
    </location>
</feature>
<sequence length="339" mass="40056">MSTVNYLHQQQRAWIHQLSRSWLWRTELPTWILIVVIYGGWFATLAYWKTLGILPATLLLIWFTTWYMSLQHELIHGHPTRSAAFNQLLGLMPLAIWYPFGLYRDSHLQHHRDQHLTHPDEDPETYYFSAQRWQQFSGWQRRLVQLRNTLPGRVILGPASDIIQTLLSMLAAFAGRDWRAIAMWLTHGSLLMVVFAWMHAVDFPPGWFLLAVSYPALSLTKIRSFLEHRAADDPQARSVINEAAWPWRLLFLNLNYHSVHHNLPGVPWFALRKVYLAYRDSYLQLNHGFLTRGYREWLQRFLWRSVKVEVHPTMAGNHYPTDKMSAELHQKRDEQQTVV</sequence>
<feature type="transmembrane region" description="Helical" evidence="1">
    <location>
        <begin position="181"/>
        <end position="200"/>
    </location>
</feature>
<name>A0A9J6PNB5_9GAMM</name>
<organism evidence="3 4">
    <name type="scientific">Winslowiella arboricola</name>
    <dbReference type="NCBI Taxonomy" id="2978220"/>
    <lineage>
        <taxon>Bacteria</taxon>
        <taxon>Pseudomonadati</taxon>
        <taxon>Pseudomonadota</taxon>
        <taxon>Gammaproteobacteria</taxon>
        <taxon>Enterobacterales</taxon>
        <taxon>Erwiniaceae</taxon>
        <taxon>Winslowiella</taxon>
    </lineage>
</organism>
<gene>
    <name evidence="3" type="ORF">N5923_15465</name>
</gene>
<dbReference type="Proteomes" id="UP001064262">
    <property type="component" value="Unassembled WGS sequence"/>
</dbReference>
<dbReference type="CDD" id="cd03509">
    <property type="entry name" value="DesA_FADS-like"/>
    <property type="match status" value="1"/>
</dbReference>
<evidence type="ECO:0000256" key="1">
    <source>
        <dbReference type="SAM" id="Phobius"/>
    </source>
</evidence>
<comment type="caution">
    <text evidence="3">The sequence shown here is derived from an EMBL/GenBank/DDBJ whole genome shotgun (WGS) entry which is preliminary data.</text>
</comment>
<feature type="transmembrane region" description="Helical" evidence="1">
    <location>
        <begin position="82"/>
        <end position="100"/>
    </location>
</feature>
<evidence type="ECO:0000313" key="3">
    <source>
        <dbReference type="EMBL" id="MCU5778890.1"/>
    </source>
</evidence>
<dbReference type="Pfam" id="PF00487">
    <property type="entry name" value="FA_desaturase"/>
    <property type="match status" value="1"/>
</dbReference>
<keyword evidence="1" id="KW-0472">Membrane</keyword>
<evidence type="ECO:0000259" key="2">
    <source>
        <dbReference type="Pfam" id="PF00487"/>
    </source>
</evidence>
<dbReference type="RefSeq" id="WP_267143628.1">
    <property type="nucleotide sequence ID" value="NZ_JAODIL010000078.1"/>
</dbReference>
<keyword evidence="1" id="KW-0812">Transmembrane</keyword>
<dbReference type="AlphaFoldDB" id="A0A9J6PNB5"/>
<dbReference type="EMBL" id="JAODIM010000042">
    <property type="protein sequence ID" value="MCU5778890.1"/>
    <property type="molecule type" value="Genomic_DNA"/>
</dbReference>
<evidence type="ECO:0000313" key="4">
    <source>
        <dbReference type="Proteomes" id="UP001064262"/>
    </source>
</evidence>
<dbReference type="InterPro" id="IPR005804">
    <property type="entry name" value="FA_desaturase_dom"/>
</dbReference>
<feature type="transmembrane region" description="Helical" evidence="1">
    <location>
        <begin position="53"/>
        <end position="70"/>
    </location>
</feature>
<keyword evidence="4" id="KW-1185">Reference proteome</keyword>
<protein>
    <submittedName>
        <fullName evidence="3">Fatty acid desaturase</fullName>
    </submittedName>
</protein>
<keyword evidence="1" id="KW-1133">Transmembrane helix</keyword>
<proteinExistence type="predicted"/>
<accession>A0A9J6PNB5</accession>
<feature type="transmembrane region" description="Helical" evidence="1">
    <location>
        <begin position="28"/>
        <end position="47"/>
    </location>
</feature>
<dbReference type="GO" id="GO:0006629">
    <property type="term" value="P:lipid metabolic process"/>
    <property type="evidence" value="ECO:0007669"/>
    <property type="project" value="InterPro"/>
</dbReference>
<reference evidence="3" key="1">
    <citation type="submission" date="2022-09" db="EMBL/GenBank/DDBJ databases">
        <title>Winslowiella arboricola sp. nov., isolated from bleeding cankers on broadleaf hosts.</title>
        <authorList>
            <person name="Brady C."/>
            <person name="Kaur S."/>
            <person name="Crampton B."/>
            <person name="Maddock D."/>
            <person name="Arnold D."/>
            <person name="Denman S."/>
        </authorList>
    </citation>
    <scope>NUCLEOTIDE SEQUENCE</scope>
    <source>
        <strain evidence="3">BAC 15a-03b</strain>
    </source>
</reference>
<feature type="transmembrane region" description="Helical" evidence="1">
    <location>
        <begin position="155"/>
        <end position="174"/>
    </location>
</feature>